<dbReference type="GO" id="GO:0005524">
    <property type="term" value="F:ATP binding"/>
    <property type="evidence" value="ECO:0007669"/>
    <property type="project" value="UniProtKB-KW"/>
</dbReference>
<dbReference type="GO" id="GO:0005739">
    <property type="term" value="C:mitochondrion"/>
    <property type="evidence" value="ECO:0007669"/>
    <property type="project" value="TreeGrafter"/>
</dbReference>
<evidence type="ECO:0000259" key="6">
    <source>
        <dbReference type="PROSITE" id="PS50862"/>
    </source>
</evidence>
<evidence type="ECO:0000256" key="3">
    <source>
        <dbReference type="ARBA" id="ARBA00022840"/>
    </source>
</evidence>
<name>A0AAW2N679_9LAMI</name>
<keyword evidence="5" id="KW-0030">Aminoacyl-tRNA synthetase</keyword>
<proteinExistence type="predicted"/>
<sequence length="367" mass="41562">MSVDSAPPALDGLTLTDAVQEAQFSQRVPIQSILGRSDKGAGLAGQKVRIGGWVKTGREADKGRFAFLEVNDGSCPGNLQVIVKAELYKLSDVVSTGTCVHVEGLLKSPPEGVKQRIELEVERVIDVGTVDAAKYPLPKTKLTLEFLRDVVHLRSRTNTDDMNCAEAYVRFLCQWLLDHCYDDMEFMTKFIDKTAIQRLEMVAKSKFHRVTYTEAVAILEEAAKVRKFENKVEWGIDLASEHERYLTEEKFKAPVIVYNYPKAIKAFYMKVNEDKKTVAAMDVLVPKVGELIGGSQREENYEVLKQRILDMDLPLEPYEWYLDLRRYGTVKHSGFGLGFERMILFATGIENIRDVIPFPRYPGRADL</sequence>
<dbReference type="Gene3D" id="2.40.50.140">
    <property type="entry name" value="Nucleic acid-binding proteins"/>
    <property type="match status" value="1"/>
</dbReference>
<dbReference type="CDD" id="cd04318">
    <property type="entry name" value="EcAsnRS_like_N"/>
    <property type="match status" value="1"/>
</dbReference>
<dbReference type="InterPro" id="IPR012340">
    <property type="entry name" value="NA-bd_OB-fold"/>
</dbReference>
<dbReference type="Gene3D" id="3.30.930.10">
    <property type="entry name" value="Bira Bifunctional Protein, Domain 2"/>
    <property type="match status" value="1"/>
</dbReference>
<dbReference type="EMBL" id="JACGWK010000008">
    <property type="protein sequence ID" value="KAL0338990.1"/>
    <property type="molecule type" value="Genomic_DNA"/>
</dbReference>
<keyword evidence="3" id="KW-0067">ATP-binding</keyword>
<dbReference type="PRINTS" id="PR01042">
    <property type="entry name" value="TRNASYNTHASP"/>
</dbReference>
<evidence type="ECO:0000313" key="7">
    <source>
        <dbReference type="EMBL" id="KAL0338990.1"/>
    </source>
</evidence>
<dbReference type="PANTHER" id="PTHR22594">
    <property type="entry name" value="ASPARTYL/LYSYL-TRNA SYNTHETASE"/>
    <property type="match status" value="1"/>
</dbReference>
<protein>
    <submittedName>
        <fullName evidence="7">Asparagine--tRNA ligase, cytoplasmic 1</fullName>
    </submittedName>
</protein>
<dbReference type="GO" id="GO:0003676">
    <property type="term" value="F:nucleic acid binding"/>
    <property type="evidence" value="ECO:0007669"/>
    <property type="project" value="InterPro"/>
</dbReference>
<accession>A0AAW2N679</accession>
<gene>
    <name evidence="7" type="ORF">Sangu_1421100</name>
</gene>
<dbReference type="GO" id="GO:0006421">
    <property type="term" value="P:asparaginyl-tRNA aminoacylation"/>
    <property type="evidence" value="ECO:0007669"/>
    <property type="project" value="TreeGrafter"/>
</dbReference>
<reference evidence="7" key="1">
    <citation type="submission" date="2020-06" db="EMBL/GenBank/DDBJ databases">
        <authorList>
            <person name="Li T."/>
            <person name="Hu X."/>
            <person name="Zhang T."/>
            <person name="Song X."/>
            <person name="Zhang H."/>
            <person name="Dai N."/>
            <person name="Sheng W."/>
            <person name="Hou X."/>
            <person name="Wei L."/>
        </authorList>
    </citation>
    <scope>NUCLEOTIDE SEQUENCE</scope>
    <source>
        <strain evidence="7">G01</strain>
        <tissue evidence="7">Leaf</tissue>
    </source>
</reference>
<dbReference type="InterPro" id="IPR004364">
    <property type="entry name" value="Aa-tRNA-synt_II"/>
</dbReference>
<keyword evidence="4" id="KW-0648">Protein biosynthesis</keyword>
<evidence type="ECO:0000256" key="4">
    <source>
        <dbReference type="ARBA" id="ARBA00022917"/>
    </source>
</evidence>
<dbReference type="Pfam" id="PF01336">
    <property type="entry name" value="tRNA_anti-codon"/>
    <property type="match status" value="1"/>
</dbReference>
<dbReference type="InterPro" id="IPR045864">
    <property type="entry name" value="aa-tRNA-synth_II/BPL/LPL"/>
</dbReference>
<keyword evidence="2" id="KW-0547">Nucleotide-binding</keyword>
<dbReference type="InterPro" id="IPR002312">
    <property type="entry name" value="Asp/Asn-tRNA-synth_IIb"/>
</dbReference>
<dbReference type="InterPro" id="IPR006195">
    <property type="entry name" value="aa-tRNA-synth_II"/>
</dbReference>
<dbReference type="PROSITE" id="PS50862">
    <property type="entry name" value="AA_TRNA_LIGASE_II"/>
    <property type="match status" value="1"/>
</dbReference>
<comment type="caution">
    <text evidence="7">The sequence shown here is derived from an EMBL/GenBank/DDBJ whole genome shotgun (WGS) entry which is preliminary data.</text>
</comment>
<evidence type="ECO:0000256" key="5">
    <source>
        <dbReference type="ARBA" id="ARBA00023146"/>
    </source>
</evidence>
<feature type="domain" description="Aminoacyl-transfer RNA synthetases class-II family profile" evidence="6">
    <location>
        <begin position="200"/>
        <end position="357"/>
    </location>
</feature>
<organism evidence="7">
    <name type="scientific">Sesamum angustifolium</name>
    <dbReference type="NCBI Taxonomy" id="2727405"/>
    <lineage>
        <taxon>Eukaryota</taxon>
        <taxon>Viridiplantae</taxon>
        <taxon>Streptophyta</taxon>
        <taxon>Embryophyta</taxon>
        <taxon>Tracheophyta</taxon>
        <taxon>Spermatophyta</taxon>
        <taxon>Magnoliopsida</taxon>
        <taxon>eudicotyledons</taxon>
        <taxon>Gunneridae</taxon>
        <taxon>Pentapetalae</taxon>
        <taxon>asterids</taxon>
        <taxon>lamiids</taxon>
        <taxon>Lamiales</taxon>
        <taxon>Pedaliaceae</taxon>
        <taxon>Sesamum</taxon>
    </lineage>
</organism>
<dbReference type="PANTHER" id="PTHR22594:SF54">
    <property type="entry name" value="ASPARAGINE--TRNA LIGASE, CYTOPLASMIC 1-RELATED"/>
    <property type="match status" value="1"/>
</dbReference>
<dbReference type="Pfam" id="PF00152">
    <property type="entry name" value="tRNA-synt_2"/>
    <property type="match status" value="1"/>
</dbReference>
<dbReference type="SUPFAM" id="SSF55681">
    <property type="entry name" value="Class II aaRS and biotin synthetases"/>
    <property type="match status" value="1"/>
</dbReference>
<dbReference type="SUPFAM" id="SSF50249">
    <property type="entry name" value="Nucleic acid-binding proteins"/>
    <property type="match status" value="1"/>
</dbReference>
<dbReference type="GO" id="GO:0004816">
    <property type="term" value="F:asparagine-tRNA ligase activity"/>
    <property type="evidence" value="ECO:0007669"/>
    <property type="project" value="TreeGrafter"/>
</dbReference>
<keyword evidence="1 7" id="KW-0436">Ligase</keyword>
<evidence type="ECO:0000256" key="2">
    <source>
        <dbReference type="ARBA" id="ARBA00022741"/>
    </source>
</evidence>
<dbReference type="AlphaFoldDB" id="A0AAW2N679"/>
<reference evidence="7" key="2">
    <citation type="journal article" date="2024" name="Plant">
        <title>Genomic evolution and insights into agronomic trait innovations of Sesamum species.</title>
        <authorList>
            <person name="Miao H."/>
            <person name="Wang L."/>
            <person name="Qu L."/>
            <person name="Liu H."/>
            <person name="Sun Y."/>
            <person name="Le M."/>
            <person name="Wang Q."/>
            <person name="Wei S."/>
            <person name="Zheng Y."/>
            <person name="Lin W."/>
            <person name="Duan Y."/>
            <person name="Cao H."/>
            <person name="Xiong S."/>
            <person name="Wang X."/>
            <person name="Wei L."/>
            <person name="Li C."/>
            <person name="Ma Q."/>
            <person name="Ju M."/>
            <person name="Zhao R."/>
            <person name="Li G."/>
            <person name="Mu C."/>
            <person name="Tian Q."/>
            <person name="Mei H."/>
            <person name="Zhang T."/>
            <person name="Gao T."/>
            <person name="Zhang H."/>
        </authorList>
    </citation>
    <scope>NUCLEOTIDE SEQUENCE</scope>
    <source>
        <strain evidence="7">G01</strain>
    </source>
</reference>
<evidence type="ECO:0000256" key="1">
    <source>
        <dbReference type="ARBA" id="ARBA00022598"/>
    </source>
</evidence>
<dbReference type="InterPro" id="IPR004365">
    <property type="entry name" value="NA-bd_OB_tRNA"/>
</dbReference>